<keyword evidence="3" id="KW-1185">Reference proteome</keyword>
<comment type="caution">
    <text evidence="2">The sequence shown here is derived from an EMBL/GenBank/DDBJ whole genome shotgun (WGS) entry which is preliminary data.</text>
</comment>
<dbReference type="RefSeq" id="WP_187468013.1">
    <property type="nucleotide sequence ID" value="NZ_JACSIT010000143.1"/>
</dbReference>
<keyword evidence="1" id="KW-0648">Protein biosynthesis</keyword>
<dbReference type="GO" id="GO:0070681">
    <property type="term" value="P:glutaminyl-tRNAGln biosynthesis via transamidation"/>
    <property type="evidence" value="ECO:0007669"/>
    <property type="project" value="TreeGrafter"/>
</dbReference>
<dbReference type="GO" id="GO:0006450">
    <property type="term" value="P:regulation of translational fidelity"/>
    <property type="evidence" value="ECO:0007669"/>
    <property type="project" value="InterPro"/>
</dbReference>
<reference evidence="2" key="1">
    <citation type="submission" date="2020-08" db="EMBL/GenBank/DDBJ databases">
        <title>Lewinella bacteria from marine environments.</title>
        <authorList>
            <person name="Zhong Y."/>
        </authorList>
    </citation>
    <scope>NUCLEOTIDE SEQUENCE</scope>
    <source>
        <strain evidence="2">KCTC 42187</strain>
    </source>
</reference>
<keyword evidence="1" id="KW-0547">Nucleotide-binding</keyword>
<dbReference type="NCBIfam" id="TIGR00135">
    <property type="entry name" value="gatC"/>
    <property type="match status" value="1"/>
</dbReference>
<name>A0A923PQM1_9BACT</name>
<dbReference type="AlphaFoldDB" id="A0A923PQM1"/>
<dbReference type="EMBL" id="JACSIT010000143">
    <property type="protein sequence ID" value="MBC6995986.1"/>
    <property type="molecule type" value="Genomic_DNA"/>
</dbReference>
<dbReference type="GO" id="GO:0050567">
    <property type="term" value="F:glutaminyl-tRNA synthase (glutamine-hydrolyzing) activity"/>
    <property type="evidence" value="ECO:0007669"/>
    <property type="project" value="UniProtKB-UniRule"/>
</dbReference>
<comment type="catalytic activity">
    <reaction evidence="1">
        <text>L-glutamyl-tRNA(Gln) + L-glutamine + ATP + H2O = L-glutaminyl-tRNA(Gln) + L-glutamate + ADP + phosphate + H(+)</text>
        <dbReference type="Rhea" id="RHEA:17521"/>
        <dbReference type="Rhea" id="RHEA-COMP:9681"/>
        <dbReference type="Rhea" id="RHEA-COMP:9684"/>
        <dbReference type="ChEBI" id="CHEBI:15377"/>
        <dbReference type="ChEBI" id="CHEBI:15378"/>
        <dbReference type="ChEBI" id="CHEBI:29985"/>
        <dbReference type="ChEBI" id="CHEBI:30616"/>
        <dbReference type="ChEBI" id="CHEBI:43474"/>
        <dbReference type="ChEBI" id="CHEBI:58359"/>
        <dbReference type="ChEBI" id="CHEBI:78520"/>
        <dbReference type="ChEBI" id="CHEBI:78521"/>
        <dbReference type="ChEBI" id="CHEBI:456216"/>
    </reaction>
</comment>
<evidence type="ECO:0000313" key="2">
    <source>
        <dbReference type="EMBL" id="MBC6995986.1"/>
    </source>
</evidence>
<evidence type="ECO:0000256" key="1">
    <source>
        <dbReference type="HAMAP-Rule" id="MF_00122"/>
    </source>
</evidence>
<dbReference type="InterPro" id="IPR036113">
    <property type="entry name" value="Asp/Glu-ADT_sf_sub_c"/>
</dbReference>
<dbReference type="EC" id="6.3.5.-" evidence="1"/>
<dbReference type="InterPro" id="IPR003837">
    <property type="entry name" value="GatC"/>
</dbReference>
<proteinExistence type="inferred from homology"/>
<dbReference type="GO" id="GO:0006412">
    <property type="term" value="P:translation"/>
    <property type="evidence" value="ECO:0007669"/>
    <property type="project" value="UniProtKB-UniRule"/>
</dbReference>
<dbReference type="PANTHER" id="PTHR15004">
    <property type="entry name" value="GLUTAMYL-TRNA(GLN) AMIDOTRANSFERASE SUBUNIT C, MITOCHONDRIAL"/>
    <property type="match status" value="1"/>
</dbReference>
<evidence type="ECO:0000313" key="3">
    <source>
        <dbReference type="Proteomes" id="UP000650081"/>
    </source>
</evidence>
<protein>
    <recommendedName>
        <fullName evidence="1">Aspartyl/glutamyl-tRNA(Asn/Gln) amidotransferase subunit C</fullName>
        <shortName evidence="1">Asp/Glu-ADT subunit C</shortName>
        <ecNumber evidence="1">6.3.5.-</ecNumber>
    </recommendedName>
</protein>
<comment type="function">
    <text evidence="1">Allows the formation of correctly charged Asn-tRNA(Asn) or Gln-tRNA(Gln) through the transamidation of misacylated Asp-tRNA(Asn) or Glu-tRNA(Gln) in organisms which lack either or both of asparaginyl-tRNA or glutaminyl-tRNA synthetases. The reaction takes place in the presence of glutamine and ATP through an activated phospho-Asp-tRNA(Asn) or phospho-Glu-tRNA(Gln).</text>
</comment>
<dbReference type="Gene3D" id="1.10.20.60">
    <property type="entry name" value="Glu-tRNAGln amidotransferase C subunit, N-terminal domain"/>
    <property type="match status" value="1"/>
</dbReference>
<organism evidence="2 3">
    <name type="scientific">Neolewinella lacunae</name>
    <dbReference type="NCBI Taxonomy" id="1517758"/>
    <lineage>
        <taxon>Bacteria</taxon>
        <taxon>Pseudomonadati</taxon>
        <taxon>Bacteroidota</taxon>
        <taxon>Saprospiria</taxon>
        <taxon>Saprospirales</taxon>
        <taxon>Lewinellaceae</taxon>
        <taxon>Neolewinella</taxon>
    </lineage>
</organism>
<dbReference type="Proteomes" id="UP000650081">
    <property type="component" value="Unassembled WGS sequence"/>
</dbReference>
<comment type="catalytic activity">
    <reaction evidence="1">
        <text>L-aspartyl-tRNA(Asn) + L-glutamine + ATP + H2O = L-asparaginyl-tRNA(Asn) + L-glutamate + ADP + phosphate + 2 H(+)</text>
        <dbReference type="Rhea" id="RHEA:14513"/>
        <dbReference type="Rhea" id="RHEA-COMP:9674"/>
        <dbReference type="Rhea" id="RHEA-COMP:9677"/>
        <dbReference type="ChEBI" id="CHEBI:15377"/>
        <dbReference type="ChEBI" id="CHEBI:15378"/>
        <dbReference type="ChEBI" id="CHEBI:29985"/>
        <dbReference type="ChEBI" id="CHEBI:30616"/>
        <dbReference type="ChEBI" id="CHEBI:43474"/>
        <dbReference type="ChEBI" id="CHEBI:58359"/>
        <dbReference type="ChEBI" id="CHEBI:78515"/>
        <dbReference type="ChEBI" id="CHEBI:78516"/>
        <dbReference type="ChEBI" id="CHEBI:456216"/>
    </reaction>
</comment>
<keyword evidence="1" id="KW-0067">ATP-binding</keyword>
<sequence>MTVDEQLILRLAKLSRLAPTPEQTDRLRADLVNILGMVEKLDELDLAAVAPLRYVTGVENVLRPDASGDHLDRAEALANAPDADQEGGYFRVPRVI</sequence>
<dbReference type="Pfam" id="PF02686">
    <property type="entry name" value="GatC"/>
    <property type="match status" value="1"/>
</dbReference>
<dbReference type="SUPFAM" id="SSF141000">
    <property type="entry name" value="Glu-tRNAGln amidotransferase C subunit"/>
    <property type="match status" value="1"/>
</dbReference>
<accession>A0A923PQM1</accession>
<comment type="similarity">
    <text evidence="1">Belongs to the GatC family.</text>
</comment>
<dbReference type="PANTHER" id="PTHR15004:SF0">
    <property type="entry name" value="GLUTAMYL-TRNA(GLN) AMIDOTRANSFERASE SUBUNIT C, MITOCHONDRIAL"/>
    <property type="match status" value="1"/>
</dbReference>
<comment type="subunit">
    <text evidence="1">Heterotrimer of A, B and C subunits.</text>
</comment>
<dbReference type="HAMAP" id="MF_00122">
    <property type="entry name" value="GatC"/>
    <property type="match status" value="1"/>
</dbReference>
<dbReference type="GO" id="GO:0005524">
    <property type="term" value="F:ATP binding"/>
    <property type="evidence" value="ECO:0007669"/>
    <property type="project" value="UniProtKB-KW"/>
</dbReference>
<gene>
    <name evidence="1 2" type="primary">gatC</name>
    <name evidence="2" type="ORF">H9S92_17590</name>
</gene>
<keyword evidence="1" id="KW-0436">Ligase</keyword>